<organism evidence="1 2">
    <name type="scientific">Colletotrichum truncatum</name>
    <name type="common">Anthracnose fungus</name>
    <name type="synonym">Colletotrichum capsici</name>
    <dbReference type="NCBI Taxonomy" id="5467"/>
    <lineage>
        <taxon>Eukaryota</taxon>
        <taxon>Fungi</taxon>
        <taxon>Dikarya</taxon>
        <taxon>Ascomycota</taxon>
        <taxon>Pezizomycotina</taxon>
        <taxon>Sordariomycetes</taxon>
        <taxon>Hypocreomycetidae</taxon>
        <taxon>Glomerellales</taxon>
        <taxon>Glomerellaceae</taxon>
        <taxon>Colletotrichum</taxon>
        <taxon>Colletotrichum truncatum species complex</taxon>
    </lineage>
</organism>
<sequence>MAKRVCIVGAGPSGLVAAKTLLYNAPAGAFTVTIYDAQKRVGGLWPTSRDDDGGLVHPLMVANQSRHSVQFSDFAWGADEPDLPRAWMIGRYLERYLDRYKGAELKLGHRVVKTDLADDGTWSVTVKSDGGEETSVFDYLLVATGFFGKPVIPDLGTEQATVPVLHSSKYRDLKALFPEGVKEGDKILVVGGQMSGVEISGTIATHVSAAVNAPGPNTVPNADKLSIHHLVQRPTWVFPLYTTPKPVSAAAPFLPLDLTSYNLANRPQPLQNTSGNISVEAARATHGIYATALGQDQSEYSESVAIRSSMRSDPPYLAVSENYMEFVRSGLVSVSQGKLASINGKIATTEASLRVENVAAVVLATGFDASPSLSFLPSSVLTTLQHSPEHLNMPLSLAFHGTHVKDLPTLGFVGFYRSPYWGVMEMQARFLAALWTPTSLAPKPRNLAQALADDASQSLSTSLRGDPRGTQFPMGDYMFLMQEFSSALDIPIGPFPGPPTPALPHNSKPMDILTPARYISPLADEQAKAEAAKSLSMTHATAVAGLTTSRFVAKAVFRSLLGTWKLERDLTSKLPTHPSGHFSGTAQFLLRDKTADGLKCVAGSAAPPGQDENPLDEDLATEYLYIEDGEFRADNGLVFRATRRYVWRYDENKDRISVWFVKTDDAKRADYLFHEIEFLPPPANDLKGWQAKAGHLCIDDYYNVNYGFTFKAVNLKEWNIGYTVNGPKKDYTIHGVYRR</sequence>
<evidence type="ECO:0000313" key="2">
    <source>
        <dbReference type="Proteomes" id="UP000805649"/>
    </source>
</evidence>
<protein>
    <submittedName>
        <fullName evidence="1">Pyridine nucleotide-disulfide oxidoreductase</fullName>
    </submittedName>
</protein>
<dbReference type="Proteomes" id="UP000805649">
    <property type="component" value="Unassembled WGS sequence"/>
</dbReference>
<accession>A0ACC3Z2U4</accession>
<keyword evidence="2" id="KW-1185">Reference proteome</keyword>
<evidence type="ECO:0000313" key="1">
    <source>
        <dbReference type="EMBL" id="KAL0938395.1"/>
    </source>
</evidence>
<gene>
    <name evidence="1" type="ORF">CTRU02_205005</name>
</gene>
<comment type="caution">
    <text evidence="1">The sequence shown here is derived from an EMBL/GenBank/DDBJ whole genome shotgun (WGS) entry which is preliminary data.</text>
</comment>
<name>A0ACC3Z2U4_COLTU</name>
<dbReference type="EMBL" id="VUJX02000003">
    <property type="protein sequence ID" value="KAL0938395.1"/>
    <property type="molecule type" value="Genomic_DNA"/>
</dbReference>
<reference evidence="1 2" key="1">
    <citation type="journal article" date="2020" name="Phytopathology">
        <title>Genome Sequence Resources of Colletotrichum truncatum, C. plurivorum, C. musicola, and C. sojae: Four Species Pathogenic to Soybean (Glycine max).</title>
        <authorList>
            <person name="Rogerio F."/>
            <person name="Boufleur T.R."/>
            <person name="Ciampi-Guillardi M."/>
            <person name="Sukno S.A."/>
            <person name="Thon M.R."/>
            <person name="Massola Junior N.S."/>
            <person name="Baroncelli R."/>
        </authorList>
    </citation>
    <scope>NUCLEOTIDE SEQUENCE [LARGE SCALE GENOMIC DNA]</scope>
    <source>
        <strain evidence="1 2">CMES1059</strain>
    </source>
</reference>
<proteinExistence type="predicted"/>